<organism evidence="3 4">
    <name type="scientific">Protopolystoma xenopodis</name>
    <dbReference type="NCBI Taxonomy" id="117903"/>
    <lineage>
        <taxon>Eukaryota</taxon>
        <taxon>Metazoa</taxon>
        <taxon>Spiralia</taxon>
        <taxon>Lophotrochozoa</taxon>
        <taxon>Platyhelminthes</taxon>
        <taxon>Monogenea</taxon>
        <taxon>Polyopisthocotylea</taxon>
        <taxon>Polystomatidea</taxon>
        <taxon>Polystomatidae</taxon>
        <taxon>Protopolystoma</taxon>
    </lineage>
</organism>
<comment type="caution">
    <text evidence="3">The sequence shown here is derived from an EMBL/GenBank/DDBJ whole genome shotgun (WGS) entry which is preliminary data.</text>
</comment>
<dbReference type="Proteomes" id="UP000784294">
    <property type="component" value="Unassembled WGS sequence"/>
</dbReference>
<evidence type="ECO:0000313" key="3">
    <source>
        <dbReference type="EMBL" id="VEL09534.1"/>
    </source>
</evidence>
<keyword evidence="2" id="KW-0812">Transmembrane</keyword>
<keyword evidence="2" id="KW-1133">Transmembrane helix</keyword>
<proteinExistence type="predicted"/>
<keyword evidence="2" id="KW-0472">Membrane</keyword>
<name>A0A3S5A1M3_9PLAT</name>
<feature type="transmembrane region" description="Helical" evidence="2">
    <location>
        <begin position="92"/>
        <end position="123"/>
    </location>
</feature>
<accession>A0A3S5A1M3</accession>
<feature type="region of interest" description="Disordered" evidence="1">
    <location>
        <begin position="1"/>
        <end position="23"/>
    </location>
</feature>
<gene>
    <name evidence="3" type="ORF">PXEA_LOCUS2974</name>
</gene>
<evidence type="ECO:0000256" key="1">
    <source>
        <dbReference type="SAM" id="MobiDB-lite"/>
    </source>
</evidence>
<reference evidence="3" key="1">
    <citation type="submission" date="2018-11" db="EMBL/GenBank/DDBJ databases">
        <authorList>
            <consortium name="Pathogen Informatics"/>
        </authorList>
    </citation>
    <scope>NUCLEOTIDE SEQUENCE</scope>
</reference>
<keyword evidence="4" id="KW-1185">Reference proteome</keyword>
<sequence length="207" mass="23608">MAKLTDDAGETFENVPSRLSDAGNHDNYDGRRLRTSKACPDLDGYFNLTLHGGCLTLFSQLGHVWYEDVEERTQSGVHFYPTAPTTTTPYYYYYYSLLLLPFLHSCLLFTTLVVLLISTASLIQRFYLKYPKPKPTKSCVFDRSIECPVLPECVQPAQILGATHFYKRFCLHIISSGWLRRSSPHRTHQMSTKPCSSLVQKEGLNIL</sequence>
<evidence type="ECO:0000256" key="2">
    <source>
        <dbReference type="SAM" id="Phobius"/>
    </source>
</evidence>
<protein>
    <submittedName>
        <fullName evidence="3">Uncharacterized protein</fullName>
    </submittedName>
</protein>
<dbReference type="EMBL" id="CAAALY010006565">
    <property type="protein sequence ID" value="VEL09534.1"/>
    <property type="molecule type" value="Genomic_DNA"/>
</dbReference>
<evidence type="ECO:0000313" key="4">
    <source>
        <dbReference type="Proteomes" id="UP000784294"/>
    </source>
</evidence>
<dbReference type="AlphaFoldDB" id="A0A3S5A1M3"/>